<feature type="chain" id="PRO_5020720682" evidence="2">
    <location>
        <begin position="19"/>
        <end position="287"/>
    </location>
</feature>
<sequence length="287" mass="31978">MKDYKKLLSIFCLSALLAACSGGGGGGNKPPQQTPPGGPMPERPQPPKPDIPPAKPEYFTETVNKDGKNKDSRWNSTQNITKDAIPVYEISRIKDRKGRIILDHKQEIIAKAKDRGRFNSYKFDLLGQEGFYGYYFNTHRGQIFVNYAYGFDKSLENKNVPADMTATYSKQGGFVYTLDYPEIGKNLRDSSVSKADVNIQFQKGNIVKGEILDPSSKEQLFKIEKGNSINQLVFTPTDPSAFGSLTKDKGIADVNYLNSAKDKNDHKYLVGTVKANNWYGVLAAEKQ</sequence>
<evidence type="ECO:0000313" key="4">
    <source>
        <dbReference type="Proteomes" id="UP000295657"/>
    </source>
</evidence>
<evidence type="ECO:0000256" key="1">
    <source>
        <dbReference type="SAM" id="MobiDB-lite"/>
    </source>
</evidence>
<reference evidence="3 4" key="1">
    <citation type="submission" date="2019-03" db="EMBL/GenBank/DDBJ databases">
        <title>Genomic Encyclopedia of Type Strains, Phase IV (KMG-IV): sequencing the most valuable type-strain genomes for metagenomic binning, comparative biology and taxonomic classification.</title>
        <authorList>
            <person name="Goeker M."/>
        </authorList>
    </citation>
    <scope>NUCLEOTIDE SEQUENCE [LARGE SCALE GENOMIC DNA]</scope>
    <source>
        <strain evidence="3 4">DSM 28403</strain>
    </source>
</reference>
<keyword evidence="2" id="KW-0732">Signal</keyword>
<evidence type="ECO:0000313" key="3">
    <source>
        <dbReference type="EMBL" id="TDQ59701.1"/>
    </source>
</evidence>
<accession>A0A4R6VFY7</accession>
<dbReference type="PROSITE" id="PS51257">
    <property type="entry name" value="PROKAR_LIPOPROTEIN"/>
    <property type="match status" value="1"/>
</dbReference>
<organism evidence="3 4">
    <name type="scientific">Mesocricetibacter intestinalis</name>
    <dbReference type="NCBI Taxonomy" id="1521930"/>
    <lineage>
        <taxon>Bacteria</taxon>
        <taxon>Pseudomonadati</taxon>
        <taxon>Pseudomonadota</taxon>
        <taxon>Gammaproteobacteria</taxon>
        <taxon>Pasteurellales</taxon>
        <taxon>Pasteurellaceae</taxon>
        <taxon>Mesocricetibacter</taxon>
    </lineage>
</organism>
<protein>
    <submittedName>
        <fullName evidence="3">Uncharacterized protein</fullName>
    </submittedName>
</protein>
<dbReference type="Proteomes" id="UP000295657">
    <property type="component" value="Unassembled WGS sequence"/>
</dbReference>
<proteinExistence type="predicted"/>
<evidence type="ECO:0000256" key="2">
    <source>
        <dbReference type="SAM" id="SignalP"/>
    </source>
</evidence>
<comment type="caution">
    <text evidence="3">The sequence shown here is derived from an EMBL/GenBank/DDBJ whole genome shotgun (WGS) entry which is preliminary data.</text>
</comment>
<dbReference type="AlphaFoldDB" id="A0A4R6VFY7"/>
<feature type="region of interest" description="Disordered" evidence="1">
    <location>
        <begin position="22"/>
        <end position="57"/>
    </location>
</feature>
<name>A0A4R6VFY7_9PAST</name>
<feature type="signal peptide" evidence="2">
    <location>
        <begin position="1"/>
        <end position="18"/>
    </location>
</feature>
<dbReference type="EMBL" id="SNYQ01000001">
    <property type="protein sequence ID" value="TDQ59701.1"/>
    <property type="molecule type" value="Genomic_DNA"/>
</dbReference>
<gene>
    <name evidence="3" type="ORF">EDC45_0359</name>
</gene>
<keyword evidence="4" id="KW-1185">Reference proteome</keyword>
<dbReference type="RefSeq" id="WP_133542860.1">
    <property type="nucleotide sequence ID" value="NZ_SNYQ01000001.1"/>
</dbReference>
<dbReference type="OrthoDB" id="5690162at2"/>
<feature type="compositionally biased region" description="Pro residues" evidence="1">
    <location>
        <begin position="32"/>
        <end position="55"/>
    </location>
</feature>